<gene>
    <name evidence="1" type="ORF">ABVK25_001052</name>
</gene>
<name>A0ABR4BMQ8_9LECA</name>
<evidence type="ECO:0000313" key="2">
    <source>
        <dbReference type="Proteomes" id="UP001590951"/>
    </source>
</evidence>
<keyword evidence="2" id="KW-1185">Reference proteome</keyword>
<evidence type="ECO:0000313" key="1">
    <source>
        <dbReference type="EMBL" id="KAL2058326.1"/>
    </source>
</evidence>
<sequence>MASPMYSRDGSSLCPHLPAVWTTFCTFNVVLQRNKFVKFGPGVSLEKALAEKDQRQEAVDRSGFSGWINRWNSDTWKEETKTAVRSGSKRGGLSFAATDKGVIFDEDG</sequence>
<organism evidence="1 2">
    <name type="scientific">Lepraria finkii</name>
    <dbReference type="NCBI Taxonomy" id="1340010"/>
    <lineage>
        <taxon>Eukaryota</taxon>
        <taxon>Fungi</taxon>
        <taxon>Dikarya</taxon>
        <taxon>Ascomycota</taxon>
        <taxon>Pezizomycotina</taxon>
        <taxon>Lecanoromycetes</taxon>
        <taxon>OSLEUM clade</taxon>
        <taxon>Lecanoromycetidae</taxon>
        <taxon>Lecanorales</taxon>
        <taxon>Lecanorineae</taxon>
        <taxon>Stereocaulaceae</taxon>
        <taxon>Lepraria</taxon>
    </lineage>
</organism>
<dbReference type="Proteomes" id="UP001590951">
    <property type="component" value="Unassembled WGS sequence"/>
</dbReference>
<comment type="caution">
    <text evidence="1">The sequence shown here is derived from an EMBL/GenBank/DDBJ whole genome shotgun (WGS) entry which is preliminary data.</text>
</comment>
<proteinExistence type="predicted"/>
<protein>
    <submittedName>
        <fullName evidence="1">Uncharacterized protein</fullName>
    </submittedName>
</protein>
<reference evidence="1 2" key="1">
    <citation type="submission" date="2024-09" db="EMBL/GenBank/DDBJ databases">
        <title>Rethinking Asexuality: The Enigmatic Case of Functional Sexual Genes in Lepraria (Stereocaulaceae).</title>
        <authorList>
            <person name="Doellman M."/>
            <person name="Sun Y."/>
            <person name="Barcenas-Pena A."/>
            <person name="Lumbsch H.T."/>
            <person name="Grewe F."/>
        </authorList>
    </citation>
    <scope>NUCLEOTIDE SEQUENCE [LARGE SCALE GENOMIC DNA]</scope>
    <source>
        <strain evidence="1 2">Grewe 0041</strain>
    </source>
</reference>
<dbReference type="EMBL" id="JBHFEH010000002">
    <property type="protein sequence ID" value="KAL2058326.1"/>
    <property type="molecule type" value="Genomic_DNA"/>
</dbReference>
<accession>A0ABR4BMQ8</accession>